<dbReference type="RefSeq" id="WP_214212215.1">
    <property type="nucleotide sequence ID" value="NZ_JABBFO010000002.1"/>
</dbReference>
<keyword evidence="5 8" id="KW-0812">Transmembrane</keyword>
<evidence type="ECO:0000256" key="7">
    <source>
        <dbReference type="ARBA" id="ARBA00023136"/>
    </source>
</evidence>
<keyword evidence="7 8" id="KW-0472">Membrane</keyword>
<dbReference type="InterPro" id="IPR006507">
    <property type="entry name" value="UPF0283"/>
</dbReference>
<comment type="caution">
    <text evidence="9">The sequence shown here is derived from an EMBL/GenBank/DDBJ whole genome shotgun (WGS) entry which is preliminary data.</text>
</comment>
<organism evidence="9 10">
    <name type="scientific">Rosenbergiella australiborealis</name>
    <dbReference type="NCBI Taxonomy" id="1544696"/>
    <lineage>
        <taxon>Bacteria</taxon>
        <taxon>Pseudomonadati</taxon>
        <taxon>Pseudomonadota</taxon>
        <taxon>Gammaproteobacteria</taxon>
        <taxon>Enterobacterales</taxon>
        <taxon>Erwiniaceae</taxon>
        <taxon>Rosenbergiella</taxon>
    </lineage>
</organism>
<keyword evidence="6 8" id="KW-1133">Transmembrane helix</keyword>
<evidence type="ECO:0000256" key="6">
    <source>
        <dbReference type="ARBA" id="ARBA00022989"/>
    </source>
</evidence>
<protein>
    <submittedName>
        <fullName evidence="9">TIGR01620 family protein</fullName>
    </submittedName>
</protein>
<evidence type="ECO:0000256" key="1">
    <source>
        <dbReference type="ARBA" id="ARBA00004429"/>
    </source>
</evidence>
<name>A0ABS5T249_9GAMM</name>
<dbReference type="NCBIfam" id="TIGR01620">
    <property type="entry name" value="hyp_HI0043"/>
    <property type="match status" value="1"/>
</dbReference>
<evidence type="ECO:0000256" key="8">
    <source>
        <dbReference type="SAM" id="Phobius"/>
    </source>
</evidence>
<evidence type="ECO:0000256" key="5">
    <source>
        <dbReference type="ARBA" id="ARBA00022692"/>
    </source>
</evidence>
<comment type="subcellular location">
    <subcellularLocation>
        <location evidence="1">Cell inner membrane</location>
        <topology evidence="1">Multi-pass membrane protein</topology>
    </subcellularLocation>
</comment>
<gene>
    <name evidence="9" type="ORF">HGT73_03155</name>
</gene>
<dbReference type="InterPro" id="IPR021147">
    <property type="entry name" value="DUF697"/>
</dbReference>
<comment type="similarity">
    <text evidence="2">Belongs to the UPF0283 family.</text>
</comment>
<evidence type="ECO:0000313" key="9">
    <source>
        <dbReference type="EMBL" id="MBT0726386.1"/>
    </source>
</evidence>
<evidence type="ECO:0000256" key="3">
    <source>
        <dbReference type="ARBA" id="ARBA00022475"/>
    </source>
</evidence>
<keyword evidence="3" id="KW-1003">Cell membrane</keyword>
<dbReference type="PANTHER" id="PTHR39342:SF1">
    <property type="entry name" value="UPF0283 MEMBRANE PROTEIN YCJF"/>
    <property type="match status" value="1"/>
</dbReference>
<feature type="transmembrane region" description="Helical" evidence="8">
    <location>
        <begin position="101"/>
        <end position="123"/>
    </location>
</feature>
<dbReference type="Pfam" id="PF05128">
    <property type="entry name" value="DUF697"/>
    <property type="match status" value="1"/>
</dbReference>
<evidence type="ECO:0000256" key="4">
    <source>
        <dbReference type="ARBA" id="ARBA00022519"/>
    </source>
</evidence>
<proteinExistence type="inferred from homology"/>
<evidence type="ECO:0000313" key="10">
    <source>
        <dbReference type="Proteomes" id="UP000786875"/>
    </source>
</evidence>
<dbReference type="Proteomes" id="UP000786875">
    <property type="component" value="Unassembled WGS sequence"/>
</dbReference>
<sequence length="349" mass="39114">MKDDNIKPRIDFSVTPTEHQPDKVKAAYYFDEQQAEENFIPESKDDESLDTEQTITLERSFCRPRLPMWGRLLLLGILILLVSGVAQLVQTMITAWQDHQWFSMGLAFSGVMIVSAALGAVLSECLRLRRLKKQMDIHQQAHSLLSSHEHRTGRAFCEALIKNAGLSAEHPAVINWYAALDPSLTDREVVILYSTLIQPTFDNQARRLIRHTATHSALMVAASPYTVVDMALVAWRSLRMINQIAKLYQVEPGYLGRVRLLRSVLINMAIAGASEWVQESSIDWLSQDLAARLSARVAQGVGVGLLTARLGIKTMTLCRPIPWSDGEAPTIGEFRRGLIADLTNKIRTK</sequence>
<feature type="transmembrane region" description="Helical" evidence="8">
    <location>
        <begin position="69"/>
        <end position="89"/>
    </location>
</feature>
<reference evidence="9 10" key="1">
    <citation type="submission" date="2020-04" db="EMBL/GenBank/DDBJ databases">
        <title>Genome sequencing of Rosenbergiella species.</title>
        <authorList>
            <person name="Alvarez-Perez S."/>
            <person name="Lievens B."/>
        </authorList>
    </citation>
    <scope>NUCLEOTIDE SEQUENCE [LARGE SCALE GENOMIC DNA]</scope>
    <source>
        <strain evidence="9 10">CdVSA20.1</strain>
    </source>
</reference>
<dbReference type="EMBL" id="JABBFO010000002">
    <property type="protein sequence ID" value="MBT0726386.1"/>
    <property type="molecule type" value="Genomic_DNA"/>
</dbReference>
<evidence type="ECO:0000256" key="2">
    <source>
        <dbReference type="ARBA" id="ARBA00008255"/>
    </source>
</evidence>
<keyword evidence="4" id="KW-0997">Cell inner membrane</keyword>
<keyword evidence="10" id="KW-1185">Reference proteome</keyword>
<dbReference type="PANTHER" id="PTHR39342">
    <property type="entry name" value="UPF0283 MEMBRANE PROTEIN YCJF"/>
    <property type="match status" value="1"/>
</dbReference>
<accession>A0ABS5T249</accession>